<evidence type="ECO:0000313" key="3">
    <source>
        <dbReference type="Proteomes" id="UP000000759"/>
    </source>
</evidence>
<organism evidence="2 3">
    <name type="scientific">Phaeodactylum tricornutum (strain CCAP 1055/1)</name>
    <dbReference type="NCBI Taxonomy" id="556484"/>
    <lineage>
        <taxon>Eukaryota</taxon>
        <taxon>Sar</taxon>
        <taxon>Stramenopiles</taxon>
        <taxon>Ochrophyta</taxon>
        <taxon>Bacillariophyta</taxon>
        <taxon>Bacillariophyceae</taxon>
        <taxon>Bacillariophycidae</taxon>
        <taxon>Naviculales</taxon>
        <taxon>Phaeodactylaceae</taxon>
        <taxon>Phaeodactylum</taxon>
    </lineage>
</organism>
<feature type="transmembrane region" description="Helical" evidence="1">
    <location>
        <begin position="218"/>
        <end position="244"/>
    </location>
</feature>
<name>B7FXA4_PHATC</name>
<proteinExistence type="predicted"/>
<accession>B7FXA4</accession>
<dbReference type="GeneID" id="7199966"/>
<dbReference type="Proteomes" id="UP000000759">
    <property type="component" value="Chromosome 6"/>
</dbReference>
<keyword evidence="1" id="KW-0812">Transmembrane</keyword>
<feature type="transmembrane region" description="Helical" evidence="1">
    <location>
        <begin position="88"/>
        <end position="105"/>
    </location>
</feature>
<feature type="transmembrane region" description="Helical" evidence="1">
    <location>
        <begin position="265"/>
        <end position="282"/>
    </location>
</feature>
<dbReference type="EMBL" id="CM000609">
    <property type="protein sequence ID" value="EEC49127.1"/>
    <property type="molecule type" value="Genomic_DNA"/>
</dbReference>
<keyword evidence="1" id="KW-0472">Membrane</keyword>
<sequence length="347" mass="37277">MYSIKPTIGAMRHQSDLRQIAGLMLITGICAIFQPIGNVASLISPGNTSTTGVPFSALMGGLSLVSMGIISLFIGYNQLVHDWGNKTLTLFAILLTQTGFIPYLTDISDVGQQARSGAAFIPEAYNASESAVRFVGAMGILGIMAYGFSFIGAFSFLQFSLYTYQTGNHRQRSAPYFHGRMTFYAFTLFMAGLSQLMLGSFIMANYGGGVLEKGTIGVAMYVVNFPAISIFLGLIQIFNAVWGLARSYGVGIFGTNDQSFQMSMFVGWFLQLVLQVLVQVGYVPGDGLAVAAPSITALSLGLNLMPAYLDYKARTLPEEIPTTYYGTGEEKSVADSTIPHAGAEMEA</sequence>
<feature type="transmembrane region" description="Helical" evidence="1">
    <location>
        <begin position="55"/>
        <end position="76"/>
    </location>
</feature>
<dbReference type="OMA" id="FIMANYG"/>
<dbReference type="AlphaFoldDB" id="B7FXA4"/>
<evidence type="ECO:0000313" key="2">
    <source>
        <dbReference type="EMBL" id="EEC49127.1"/>
    </source>
</evidence>
<feature type="transmembrane region" description="Helical" evidence="1">
    <location>
        <begin position="20"/>
        <end position="43"/>
    </location>
</feature>
<keyword evidence="3" id="KW-1185">Reference proteome</keyword>
<gene>
    <name evidence="2" type="ORF">PHATRDRAFT_45324</name>
</gene>
<dbReference type="RefSeq" id="XP_002179304.1">
    <property type="nucleotide sequence ID" value="XM_002179268.1"/>
</dbReference>
<protein>
    <submittedName>
        <fullName evidence="2">Uncharacterized protein</fullName>
    </submittedName>
</protein>
<keyword evidence="1" id="KW-1133">Transmembrane helix</keyword>
<dbReference type="KEGG" id="pti:PHATRDRAFT_45324"/>
<reference evidence="3" key="2">
    <citation type="submission" date="2008-08" db="EMBL/GenBank/DDBJ databases">
        <authorList>
            <consortium name="Diatom Consortium"/>
            <person name="Grigoriev I."/>
            <person name="Grimwood J."/>
            <person name="Kuo A."/>
            <person name="Otillar R.P."/>
            <person name="Salamov A."/>
            <person name="Detter J.C."/>
            <person name="Lindquist E."/>
            <person name="Shapiro H."/>
            <person name="Lucas S."/>
            <person name="Glavina del Rio T."/>
            <person name="Pitluck S."/>
            <person name="Rokhsar D."/>
            <person name="Bowler C."/>
        </authorList>
    </citation>
    <scope>GENOME REANNOTATION</scope>
    <source>
        <strain evidence="3">CCAP 1055/1</strain>
    </source>
</reference>
<feature type="transmembrane region" description="Helical" evidence="1">
    <location>
        <begin position="288"/>
        <end position="309"/>
    </location>
</feature>
<dbReference type="eggNOG" id="ENOG502S7X1">
    <property type="taxonomic scope" value="Eukaryota"/>
</dbReference>
<dbReference type="HOGENOM" id="CLU_800416_0_0_1"/>
<dbReference type="InParanoid" id="B7FXA4"/>
<reference evidence="2 3" key="1">
    <citation type="journal article" date="2008" name="Nature">
        <title>The Phaeodactylum genome reveals the evolutionary history of diatom genomes.</title>
        <authorList>
            <person name="Bowler C."/>
            <person name="Allen A.E."/>
            <person name="Badger J.H."/>
            <person name="Grimwood J."/>
            <person name="Jabbari K."/>
            <person name="Kuo A."/>
            <person name="Maheswari U."/>
            <person name="Martens C."/>
            <person name="Maumus F."/>
            <person name="Otillar R.P."/>
            <person name="Rayko E."/>
            <person name="Salamov A."/>
            <person name="Vandepoele K."/>
            <person name="Beszteri B."/>
            <person name="Gruber A."/>
            <person name="Heijde M."/>
            <person name="Katinka M."/>
            <person name="Mock T."/>
            <person name="Valentin K."/>
            <person name="Verret F."/>
            <person name="Berges J.A."/>
            <person name="Brownlee C."/>
            <person name="Cadoret J.P."/>
            <person name="Chiovitti A."/>
            <person name="Choi C.J."/>
            <person name="Coesel S."/>
            <person name="De Martino A."/>
            <person name="Detter J.C."/>
            <person name="Durkin C."/>
            <person name="Falciatore A."/>
            <person name="Fournet J."/>
            <person name="Haruta M."/>
            <person name="Huysman M.J."/>
            <person name="Jenkins B.D."/>
            <person name="Jiroutova K."/>
            <person name="Jorgensen R.E."/>
            <person name="Joubert Y."/>
            <person name="Kaplan A."/>
            <person name="Kroger N."/>
            <person name="Kroth P.G."/>
            <person name="La Roche J."/>
            <person name="Lindquist E."/>
            <person name="Lommer M."/>
            <person name="Martin-Jezequel V."/>
            <person name="Lopez P.J."/>
            <person name="Lucas S."/>
            <person name="Mangogna M."/>
            <person name="McGinnis K."/>
            <person name="Medlin L.K."/>
            <person name="Montsant A."/>
            <person name="Oudot-Le Secq M.P."/>
            <person name="Napoli C."/>
            <person name="Obornik M."/>
            <person name="Parker M.S."/>
            <person name="Petit J.L."/>
            <person name="Porcel B.M."/>
            <person name="Poulsen N."/>
            <person name="Robison M."/>
            <person name="Rychlewski L."/>
            <person name="Rynearson T.A."/>
            <person name="Schmutz J."/>
            <person name="Shapiro H."/>
            <person name="Siaut M."/>
            <person name="Stanley M."/>
            <person name="Sussman M.R."/>
            <person name="Taylor A.R."/>
            <person name="Vardi A."/>
            <person name="von Dassow P."/>
            <person name="Vyverman W."/>
            <person name="Willis A."/>
            <person name="Wyrwicz L.S."/>
            <person name="Rokhsar D.S."/>
            <person name="Weissenbach J."/>
            <person name="Armbrust E.V."/>
            <person name="Green B.R."/>
            <person name="Van de Peer Y."/>
            <person name="Grigoriev I.V."/>
        </authorList>
    </citation>
    <scope>NUCLEOTIDE SEQUENCE [LARGE SCALE GENOMIC DNA]</scope>
    <source>
        <strain evidence="2 3">CCAP 1055/1</strain>
    </source>
</reference>
<feature type="transmembrane region" description="Helical" evidence="1">
    <location>
        <begin position="183"/>
        <end position="206"/>
    </location>
</feature>
<dbReference type="OrthoDB" id="42025at2759"/>
<feature type="transmembrane region" description="Helical" evidence="1">
    <location>
        <begin position="134"/>
        <end position="162"/>
    </location>
</feature>
<dbReference type="PaxDb" id="2850-Phatr45324"/>
<evidence type="ECO:0000256" key="1">
    <source>
        <dbReference type="SAM" id="Phobius"/>
    </source>
</evidence>